<comment type="pathway">
    <text evidence="9">Isoprenoid biosynthesis; isopentenyl diphosphate biosynthesis via DXP pathway; isopentenyl diphosphate from 1-deoxy-D-xylulose 5-phosphate: step 3/6.</text>
</comment>
<evidence type="ECO:0000256" key="5">
    <source>
        <dbReference type="ARBA" id="ARBA00022741"/>
    </source>
</evidence>
<keyword evidence="5 9" id="KW-0547">Nucleotide-binding</keyword>
<evidence type="ECO:0000256" key="4">
    <source>
        <dbReference type="ARBA" id="ARBA00022679"/>
    </source>
</evidence>
<dbReference type="PANTHER" id="PTHR43527">
    <property type="entry name" value="4-DIPHOSPHOCYTIDYL-2-C-METHYL-D-ERYTHRITOL KINASE, CHLOROPLASTIC"/>
    <property type="match status" value="1"/>
</dbReference>
<evidence type="ECO:0000313" key="12">
    <source>
        <dbReference type="EMBL" id="SFL49977.1"/>
    </source>
</evidence>
<feature type="domain" description="GHMP kinase N-terminal" evidence="10">
    <location>
        <begin position="66"/>
        <end position="144"/>
    </location>
</feature>
<keyword evidence="7 9" id="KW-0067">ATP-binding</keyword>
<name>A0A1I4I7B5_9FIRM</name>
<dbReference type="OrthoDB" id="9809438at2"/>
<dbReference type="InterPro" id="IPR014721">
    <property type="entry name" value="Ribsml_uS5_D2-typ_fold_subgr"/>
</dbReference>
<dbReference type="RefSeq" id="WP_089861223.1">
    <property type="nucleotide sequence ID" value="NZ_FOTI01000015.1"/>
</dbReference>
<dbReference type="GO" id="GO:0016114">
    <property type="term" value="P:terpenoid biosynthetic process"/>
    <property type="evidence" value="ECO:0007669"/>
    <property type="project" value="UniProtKB-UniRule"/>
</dbReference>
<dbReference type="InterPro" id="IPR036554">
    <property type="entry name" value="GHMP_kinase_C_sf"/>
</dbReference>
<dbReference type="NCBIfam" id="TIGR00154">
    <property type="entry name" value="ispE"/>
    <property type="match status" value="1"/>
</dbReference>
<dbReference type="EC" id="2.7.1.148" evidence="2 9"/>
<evidence type="ECO:0000256" key="9">
    <source>
        <dbReference type="HAMAP-Rule" id="MF_00061"/>
    </source>
</evidence>
<dbReference type="HAMAP" id="MF_00061">
    <property type="entry name" value="IspE"/>
    <property type="match status" value="1"/>
</dbReference>
<dbReference type="Gene3D" id="3.30.230.10">
    <property type="match status" value="1"/>
</dbReference>
<dbReference type="Proteomes" id="UP000199006">
    <property type="component" value="Unassembled WGS sequence"/>
</dbReference>
<comment type="function">
    <text evidence="9">Catalyzes the phosphorylation of the position 2 hydroxy group of 4-diphosphocytidyl-2C-methyl-D-erythritol.</text>
</comment>
<evidence type="ECO:0000256" key="7">
    <source>
        <dbReference type="ARBA" id="ARBA00022840"/>
    </source>
</evidence>
<feature type="binding site" evidence="9">
    <location>
        <begin position="94"/>
        <end position="104"/>
    </location>
    <ligand>
        <name>ATP</name>
        <dbReference type="ChEBI" id="CHEBI:30616"/>
    </ligand>
</feature>
<evidence type="ECO:0000256" key="8">
    <source>
        <dbReference type="ARBA" id="ARBA00032554"/>
    </source>
</evidence>
<evidence type="ECO:0000259" key="10">
    <source>
        <dbReference type="Pfam" id="PF00288"/>
    </source>
</evidence>
<proteinExistence type="inferred from homology"/>
<dbReference type="NCBIfam" id="NF011202">
    <property type="entry name" value="PRK14608.1"/>
    <property type="match status" value="1"/>
</dbReference>
<evidence type="ECO:0000256" key="2">
    <source>
        <dbReference type="ARBA" id="ARBA00012052"/>
    </source>
</evidence>
<dbReference type="Gene3D" id="3.30.70.890">
    <property type="entry name" value="GHMP kinase, C-terminal domain"/>
    <property type="match status" value="1"/>
</dbReference>
<keyword evidence="6 9" id="KW-0418">Kinase</keyword>
<feature type="domain" description="GHMP kinase C-terminal" evidence="11">
    <location>
        <begin position="208"/>
        <end position="272"/>
    </location>
</feature>
<evidence type="ECO:0000256" key="3">
    <source>
        <dbReference type="ARBA" id="ARBA00017473"/>
    </source>
</evidence>
<keyword evidence="13" id="KW-1185">Reference proteome</keyword>
<dbReference type="SUPFAM" id="SSF54211">
    <property type="entry name" value="Ribosomal protein S5 domain 2-like"/>
    <property type="match status" value="1"/>
</dbReference>
<feature type="active site" evidence="9">
    <location>
        <position position="11"/>
    </location>
</feature>
<evidence type="ECO:0000256" key="6">
    <source>
        <dbReference type="ARBA" id="ARBA00022777"/>
    </source>
</evidence>
<dbReference type="AlphaFoldDB" id="A0A1I4I7B5"/>
<feature type="active site" evidence="9">
    <location>
        <position position="136"/>
    </location>
</feature>
<keyword evidence="4 9" id="KW-0808">Transferase</keyword>
<dbReference type="PANTHER" id="PTHR43527:SF2">
    <property type="entry name" value="4-DIPHOSPHOCYTIDYL-2-C-METHYL-D-ERYTHRITOL KINASE, CHLOROPLASTIC"/>
    <property type="match status" value="1"/>
</dbReference>
<dbReference type="GO" id="GO:0019288">
    <property type="term" value="P:isopentenyl diphosphate biosynthetic process, methylerythritol 4-phosphate pathway"/>
    <property type="evidence" value="ECO:0007669"/>
    <property type="project" value="UniProtKB-UniRule"/>
</dbReference>
<keyword evidence="9" id="KW-0414">Isoprene biosynthesis</keyword>
<dbReference type="InterPro" id="IPR020568">
    <property type="entry name" value="Ribosomal_Su5_D2-typ_SF"/>
</dbReference>
<gene>
    <name evidence="9" type="primary">ispE</name>
    <name evidence="12" type="ORF">SAMN02983006_01315</name>
</gene>
<evidence type="ECO:0000256" key="1">
    <source>
        <dbReference type="ARBA" id="ARBA00009684"/>
    </source>
</evidence>
<sequence length="286" mass="31161">MDSLVLNAPAKINLALQVQKLREDGFHELKMIMQSISLADKIKLSKSSEGISLSSSSNELPLDNSNLAFKAAESFFSANQVEGGVEIYLEKNIPIAAGLAGGSADAAAVMRGLYKLFELEEQTAKVKSLLAQLGSDIPYCLHGGTVYATGRGEVLEQLPELDKKHLLVVTPAVKLATPTVYKQYDNLAAESEFNFEAILKNLKFEEKVNWSLDYKNDLQPAAESLCPQIKEVEELLKESGAEFTLLSGSGPSVFAVYPLAKQAEQAAKNWPRKTDFITAAETIPSY</sequence>
<dbReference type="GO" id="GO:0005524">
    <property type="term" value="F:ATP binding"/>
    <property type="evidence" value="ECO:0007669"/>
    <property type="project" value="UniProtKB-UniRule"/>
</dbReference>
<reference evidence="12 13" key="1">
    <citation type="submission" date="2016-10" db="EMBL/GenBank/DDBJ databases">
        <authorList>
            <person name="de Groot N.N."/>
        </authorList>
    </citation>
    <scope>NUCLEOTIDE SEQUENCE [LARGE SCALE GENOMIC DNA]</scope>
    <source>
        <strain evidence="12 13">ATCC 51327</strain>
    </source>
</reference>
<organism evidence="12 13">
    <name type="scientific">Halanaerobium salsuginis</name>
    <dbReference type="NCBI Taxonomy" id="29563"/>
    <lineage>
        <taxon>Bacteria</taxon>
        <taxon>Bacillati</taxon>
        <taxon>Bacillota</taxon>
        <taxon>Clostridia</taxon>
        <taxon>Halanaerobiales</taxon>
        <taxon>Halanaerobiaceae</taxon>
        <taxon>Halanaerobium</taxon>
    </lineage>
</organism>
<dbReference type="Pfam" id="PF08544">
    <property type="entry name" value="GHMP_kinases_C"/>
    <property type="match status" value="1"/>
</dbReference>
<dbReference type="InterPro" id="IPR006204">
    <property type="entry name" value="GHMP_kinase_N_dom"/>
</dbReference>
<protein>
    <recommendedName>
        <fullName evidence="3 9">4-diphosphocytidyl-2-C-methyl-D-erythritol kinase</fullName>
        <shortName evidence="9">CMK</shortName>
        <ecNumber evidence="2 9">2.7.1.148</ecNumber>
    </recommendedName>
    <alternativeName>
        <fullName evidence="8 9">4-(cytidine-5'-diphospho)-2-C-methyl-D-erythritol kinase</fullName>
    </alternativeName>
</protein>
<accession>A0A1I4I7B5</accession>
<dbReference type="Pfam" id="PF00288">
    <property type="entry name" value="GHMP_kinases_N"/>
    <property type="match status" value="1"/>
</dbReference>
<dbReference type="UniPathway" id="UPA00056">
    <property type="reaction ID" value="UER00094"/>
</dbReference>
<dbReference type="InterPro" id="IPR013750">
    <property type="entry name" value="GHMP_kinase_C_dom"/>
</dbReference>
<evidence type="ECO:0000313" key="13">
    <source>
        <dbReference type="Proteomes" id="UP000199006"/>
    </source>
</evidence>
<dbReference type="GO" id="GO:0050515">
    <property type="term" value="F:4-(cytidine 5'-diphospho)-2-C-methyl-D-erythritol kinase activity"/>
    <property type="evidence" value="ECO:0007669"/>
    <property type="project" value="UniProtKB-UniRule"/>
</dbReference>
<dbReference type="STRING" id="29563.SAMN02983006_01315"/>
<evidence type="ECO:0000259" key="11">
    <source>
        <dbReference type="Pfam" id="PF08544"/>
    </source>
</evidence>
<dbReference type="InterPro" id="IPR004424">
    <property type="entry name" value="IspE"/>
</dbReference>
<dbReference type="SUPFAM" id="SSF55060">
    <property type="entry name" value="GHMP Kinase, C-terminal domain"/>
    <property type="match status" value="1"/>
</dbReference>
<dbReference type="EMBL" id="FOTI01000015">
    <property type="protein sequence ID" value="SFL49977.1"/>
    <property type="molecule type" value="Genomic_DNA"/>
</dbReference>
<comment type="similarity">
    <text evidence="1 9">Belongs to the GHMP kinase family. IspE subfamily.</text>
</comment>
<comment type="catalytic activity">
    <reaction evidence="9">
        <text>4-CDP-2-C-methyl-D-erythritol + ATP = 4-CDP-2-C-methyl-D-erythritol 2-phosphate + ADP + H(+)</text>
        <dbReference type="Rhea" id="RHEA:18437"/>
        <dbReference type="ChEBI" id="CHEBI:15378"/>
        <dbReference type="ChEBI" id="CHEBI:30616"/>
        <dbReference type="ChEBI" id="CHEBI:57823"/>
        <dbReference type="ChEBI" id="CHEBI:57919"/>
        <dbReference type="ChEBI" id="CHEBI:456216"/>
        <dbReference type="EC" id="2.7.1.148"/>
    </reaction>
</comment>
<dbReference type="PIRSF" id="PIRSF010376">
    <property type="entry name" value="IspE"/>
    <property type="match status" value="1"/>
</dbReference>